<dbReference type="InterPro" id="IPR004358">
    <property type="entry name" value="Sig_transdc_His_kin-like_C"/>
</dbReference>
<dbReference type="SUPFAM" id="SSF55874">
    <property type="entry name" value="ATPase domain of HSP90 chaperone/DNA topoisomerase II/histidine kinase"/>
    <property type="match status" value="1"/>
</dbReference>
<dbReference type="RefSeq" id="WP_052445806.1">
    <property type="nucleotide sequence ID" value="NZ_FNGU01000004.1"/>
</dbReference>
<dbReference type="CDD" id="cd00082">
    <property type="entry name" value="HisKA"/>
    <property type="match status" value="1"/>
</dbReference>
<dbReference type="SMART" id="SM00387">
    <property type="entry name" value="HATPase_c"/>
    <property type="match status" value="1"/>
</dbReference>
<dbReference type="PRINTS" id="PR00344">
    <property type="entry name" value="BCTRLSENSOR"/>
</dbReference>
<dbReference type="GO" id="GO:0000155">
    <property type="term" value="F:phosphorelay sensor kinase activity"/>
    <property type="evidence" value="ECO:0007669"/>
    <property type="project" value="InterPro"/>
</dbReference>
<evidence type="ECO:0000259" key="8">
    <source>
        <dbReference type="PROSITE" id="PS50109"/>
    </source>
</evidence>
<evidence type="ECO:0000256" key="1">
    <source>
        <dbReference type="ARBA" id="ARBA00000085"/>
    </source>
</evidence>
<feature type="coiled-coil region" evidence="7">
    <location>
        <begin position="108"/>
        <end position="142"/>
    </location>
</feature>
<dbReference type="InterPro" id="IPR050736">
    <property type="entry name" value="Sensor_HK_Regulatory"/>
</dbReference>
<evidence type="ECO:0000256" key="6">
    <source>
        <dbReference type="ARBA" id="ARBA00023012"/>
    </source>
</evidence>
<dbReference type="AlphaFoldDB" id="A0A1G9RK84"/>
<evidence type="ECO:0000256" key="2">
    <source>
        <dbReference type="ARBA" id="ARBA00012438"/>
    </source>
</evidence>
<protein>
    <recommendedName>
        <fullName evidence="2">histidine kinase</fullName>
        <ecNumber evidence="2">2.7.13.3</ecNumber>
    </recommendedName>
</protein>
<proteinExistence type="predicted"/>
<evidence type="ECO:0000256" key="4">
    <source>
        <dbReference type="ARBA" id="ARBA00022679"/>
    </source>
</evidence>
<organism evidence="9 10">
    <name type="scientific">Geoalkalibacter ferrihydriticus</name>
    <dbReference type="NCBI Taxonomy" id="392333"/>
    <lineage>
        <taxon>Bacteria</taxon>
        <taxon>Pseudomonadati</taxon>
        <taxon>Thermodesulfobacteriota</taxon>
        <taxon>Desulfuromonadia</taxon>
        <taxon>Desulfuromonadales</taxon>
        <taxon>Geoalkalibacteraceae</taxon>
        <taxon>Geoalkalibacter</taxon>
    </lineage>
</organism>
<keyword evidence="3" id="KW-0597">Phosphoprotein</keyword>
<keyword evidence="6" id="KW-0902">Two-component regulatory system</keyword>
<dbReference type="EMBL" id="FNGU01000004">
    <property type="protein sequence ID" value="SDM23327.1"/>
    <property type="molecule type" value="Genomic_DNA"/>
</dbReference>
<dbReference type="PANTHER" id="PTHR43711:SF30">
    <property type="entry name" value="HISTIDINE KINASE"/>
    <property type="match status" value="1"/>
</dbReference>
<sequence>MHRDTLLLDYLEKEAALIVLEFDDDERLRKMNSHAAKVMGQGLLGHRAKDIFLDFRETFVLVQAAKEDAAACLLNIPTLSGLPQSCSFTFAELTDGVLAMGQINVAEAETLRLELVRSNNELSNLTRELHKKSAELSKLNAMKNHFLGITAHDLRNPICTIISYSDLMAQEAADSNNPNIVEAFCDIRYLGEFMLSMINDLLDTSAIESGKLTLKTDMQLFSKMLAKTVASNQILAQQVEVGLILEDKLPPGLIPYDAPRLKQVLNNLITNALKFSRKGSNVVVMATLEGEALKVSVGDSGPGIADQDMKRLFQPYPDIGTKGYCKEQGTGLGLAISKNIIHGHQGRIWAQSEIGKGSIFSFTLPGFQEEKI</sequence>
<gene>
    <name evidence="9" type="ORF">SAMN05660860_02164</name>
</gene>
<dbReference type="OrthoDB" id="5342753at2"/>
<dbReference type="FunFam" id="3.30.565.10:FF:000006">
    <property type="entry name" value="Sensor histidine kinase WalK"/>
    <property type="match status" value="1"/>
</dbReference>
<dbReference type="InterPro" id="IPR003661">
    <property type="entry name" value="HisK_dim/P_dom"/>
</dbReference>
<dbReference type="Pfam" id="PF00512">
    <property type="entry name" value="HisKA"/>
    <property type="match status" value="1"/>
</dbReference>
<dbReference type="SMART" id="SM00388">
    <property type="entry name" value="HisKA"/>
    <property type="match status" value="1"/>
</dbReference>
<name>A0A1G9RK84_9BACT</name>
<accession>A0A1G9RK84</accession>
<evidence type="ECO:0000256" key="3">
    <source>
        <dbReference type="ARBA" id="ARBA00022553"/>
    </source>
</evidence>
<evidence type="ECO:0000313" key="9">
    <source>
        <dbReference type="EMBL" id="SDM23327.1"/>
    </source>
</evidence>
<dbReference type="Gene3D" id="3.30.565.10">
    <property type="entry name" value="Histidine kinase-like ATPase, C-terminal domain"/>
    <property type="match status" value="1"/>
</dbReference>
<dbReference type="STRING" id="392333.SAMN05660860_02164"/>
<dbReference type="EC" id="2.7.13.3" evidence="2"/>
<dbReference type="PROSITE" id="PS50109">
    <property type="entry name" value="HIS_KIN"/>
    <property type="match status" value="1"/>
</dbReference>
<comment type="catalytic activity">
    <reaction evidence="1">
        <text>ATP + protein L-histidine = ADP + protein N-phospho-L-histidine.</text>
        <dbReference type="EC" id="2.7.13.3"/>
    </reaction>
</comment>
<keyword evidence="7" id="KW-0175">Coiled coil</keyword>
<keyword evidence="5 9" id="KW-0418">Kinase</keyword>
<evidence type="ECO:0000313" key="10">
    <source>
        <dbReference type="Proteomes" id="UP000182146"/>
    </source>
</evidence>
<dbReference type="InterPro" id="IPR003594">
    <property type="entry name" value="HATPase_dom"/>
</dbReference>
<keyword evidence="4" id="KW-0808">Transferase</keyword>
<dbReference type="InterPro" id="IPR036890">
    <property type="entry name" value="HATPase_C_sf"/>
</dbReference>
<dbReference type="Gene3D" id="1.10.287.130">
    <property type="match status" value="1"/>
</dbReference>
<evidence type="ECO:0000256" key="7">
    <source>
        <dbReference type="SAM" id="Coils"/>
    </source>
</evidence>
<dbReference type="Pfam" id="PF02518">
    <property type="entry name" value="HATPase_c"/>
    <property type="match status" value="1"/>
</dbReference>
<dbReference type="SUPFAM" id="SSF47384">
    <property type="entry name" value="Homodimeric domain of signal transducing histidine kinase"/>
    <property type="match status" value="1"/>
</dbReference>
<evidence type="ECO:0000256" key="5">
    <source>
        <dbReference type="ARBA" id="ARBA00022777"/>
    </source>
</evidence>
<dbReference type="InterPro" id="IPR005467">
    <property type="entry name" value="His_kinase_dom"/>
</dbReference>
<dbReference type="PANTHER" id="PTHR43711">
    <property type="entry name" value="TWO-COMPONENT HISTIDINE KINASE"/>
    <property type="match status" value="1"/>
</dbReference>
<dbReference type="InterPro" id="IPR036097">
    <property type="entry name" value="HisK_dim/P_sf"/>
</dbReference>
<feature type="domain" description="Histidine kinase" evidence="8">
    <location>
        <begin position="149"/>
        <end position="368"/>
    </location>
</feature>
<reference evidence="9 10" key="1">
    <citation type="submission" date="2016-10" db="EMBL/GenBank/DDBJ databases">
        <authorList>
            <person name="de Groot N.N."/>
        </authorList>
    </citation>
    <scope>NUCLEOTIDE SEQUENCE [LARGE SCALE GENOMIC DNA]</scope>
    <source>
        <strain evidence="9 10">DSM 17813</strain>
    </source>
</reference>
<dbReference type="Proteomes" id="UP000182146">
    <property type="component" value="Unassembled WGS sequence"/>
</dbReference>